<organism evidence="1 2">
    <name type="scientific">Eschrichtius robustus</name>
    <name type="common">California gray whale</name>
    <name type="synonym">Eschrichtius gibbosus</name>
    <dbReference type="NCBI Taxonomy" id="9764"/>
    <lineage>
        <taxon>Eukaryota</taxon>
        <taxon>Metazoa</taxon>
        <taxon>Chordata</taxon>
        <taxon>Craniata</taxon>
        <taxon>Vertebrata</taxon>
        <taxon>Euteleostomi</taxon>
        <taxon>Mammalia</taxon>
        <taxon>Eutheria</taxon>
        <taxon>Laurasiatheria</taxon>
        <taxon>Artiodactyla</taxon>
        <taxon>Whippomorpha</taxon>
        <taxon>Cetacea</taxon>
        <taxon>Mysticeti</taxon>
        <taxon>Eschrichtiidae</taxon>
        <taxon>Eschrichtius</taxon>
    </lineage>
</organism>
<proteinExistence type="predicted"/>
<evidence type="ECO:0000313" key="1">
    <source>
        <dbReference type="EMBL" id="KAJ8782908.1"/>
    </source>
</evidence>
<keyword evidence="2" id="KW-1185">Reference proteome</keyword>
<sequence>MWDLPGPGLEPVSPALVGGFLTTVLPGKSLCRSCLLTQQGETKFQRPCPLHLSAPESHLLRGMWDLPGPGFEPVSPALADGFLTTVPAGKPPE</sequence>
<dbReference type="EMBL" id="JAIQCJ010002089">
    <property type="protein sequence ID" value="KAJ8782908.1"/>
    <property type="molecule type" value="Genomic_DNA"/>
</dbReference>
<gene>
    <name evidence="1" type="ORF">J1605_009516</name>
</gene>
<reference evidence="1 2" key="1">
    <citation type="submission" date="2022-11" db="EMBL/GenBank/DDBJ databases">
        <title>Whole genome sequence of Eschrichtius robustus ER-17-0199.</title>
        <authorList>
            <person name="Bruniche-Olsen A."/>
            <person name="Black A.N."/>
            <person name="Fields C.J."/>
            <person name="Walden K."/>
            <person name="Dewoody J.A."/>
        </authorList>
    </citation>
    <scope>NUCLEOTIDE SEQUENCE [LARGE SCALE GENOMIC DNA]</scope>
    <source>
        <strain evidence="1">ER-17-0199</strain>
        <tissue evidence="1">Blubber</tissue>
    </source>
</reference>
<name>A0AB34GUF5_ESCRO</name>
<dbReference type="Proteomes" id="UP001159641">
    <property type="component" value="Unassembled WGS sequence"/>
</dbReference>
<comment type="caution">
    <text evidence="1">The sequence shown here is derived from an EMBL/GenBank/DDBJ whole genome shotgun (WGS) entry which is preliminary data.</text>
</comment>
<accession>A0AB34GUF5</accession>
<evidence type="ECO:0000313" key="2">
    <source>
        <dbReference type="Proteomes" id="UP001159641"/>
    </source>
</evidence>
<protein>
    <submittedName>
        <fullName evidence="1">Uncharacterized protein</fullName>
    </submittedName>
</protein>
<dbReference type="AlphaFoldDB" id="A0AB34GUF5"/>